<dbReference type="SUPFAM" id="SSF54928">
    <property type="entry name" value="RNA-binding domain, RBD"/>
    <property type="match status" value="2"/>
</dbReference>
<dbReference type="InterPro" id="IPR000571">
    <property type="entry name" value="Znf_CCCH"/>
</dbReference>
<dbReference type="OrthoDB" id="443401at2759"/>
<feature type="region of interest" description="Disordered" evidence="9">
    <location>
        <begin position="539"/>
        <end position="579"/>
    </location>
</feature>
<feature type="region of interest" description="Disordered" evidence="9">
    <location>
        <begin position="110"/>
        <end position="240"/>
    </location>
</feature>
<dbReference type="PANTHER" id="PTHR14398">
    <property type="entry name" value="RNA RECOGNITION RRM/RNP DOMAIN"/>
    <property type="match status" value="1"/>
</dbReference>
<evidence type="ECO:0000259" key="10">
    <source>
        <dbReference type="PROSITE" id="PS50102"/>
    </source>
</evidence>
<feature type="region of interest" description="Disordered" evidence="9">
    <location>
        <begin position="401"/>
        <end position="457"/>
    </location>
</feature>
<evidence type="ECO:0000256" key="7">
    <source>
        <dbReference type="PROSITE-ProRule" id="PRU00723"/>
    </source>
</evidence>
<feature type="region of interest" description="Disordered" evidence="9">
    <location>
        <begin position="865"/>
        <end position="920"/>
    </location>
</feature>
<evidence type="ECO:0000256" key="2">
    <source>
        <dbReference type="ARBA" id="ARBA00022771"/>
    </source>
</evidence>
<dbReference type="InParanoid" id="A0A1Y2H0C4"/>
<proteinExistence type="predicted"/>
<feature type="domain" description="C3H1-type" evidence="11">
    <location>
        <begin position="302"/>
        <end position="330"/>
    </location>
</feature>
<protein>
    <recommendedName>
        <fullName evidence="14">C3H1-type domain-containing protein</fullName>
    </recommendedName>
</protein>
<evidence type="ECO:0000256" key="3">
    <source>
        <dbReference type="ARBA" id="ARBA00022833"/>
    </source>
</evidence>
<dbReference type="AlphaFoldDB" id="A0A1Y2H0C4"/>
<dbReference type="Gene3D" id="1.20.1390.10">
    <property type="entry name" value="PWI domain"/>
    <property type="match status" value="1"/>
</dbReference>
<dbReference type="InterPro" id="IPR002483">
    <property type="entry name" value="PWI_dom"/>
</dbReference>
<dbReference type="InterPro" id="IPR045137">
    <property type="entry name" value="RBM26/27"/>
</dbReference>
<dbReference type="GO" id="GO:0008270">
    <property type="term" value="F:zinc ion binding"/>
    <property type="evidence" value="ECO:0007669"/>
    <property type="project" value="UniProtKB-KW"/>
</dbReference>
<feature type="compositionally biased region" description="Basic and acidic residues" evidence="9">
    <location>
        <begin position="150"/>
        <end position="182"/>
    </location>
</feature>
<dbReference type="InterPro" id="IPR036855">
    <property type="entry name" value="Znf_CCCH_sf"/>
</dbReference>
<feature type="compositionally biased region" description="Low complexity" evidence="9">
    <location>
        <begin position="707"/>
        <end position="724"/>
    </location>
</feature>
<feature type="compositionally biased region" description="Basic and acidic residues" evidence="9">
    <location>
        <begin position="682"/>
        <end position="700"/>
    </location>
</feature>
<evidence type="ECO:0000256" key="9">
    <source>
        <dbReference type="SAM" id="MobiDB-lite"/>
    </source>
</evidence>
<dbReference type="InterPro" id="IPR000504">
    <property type="entry name" value="RRM_dom"/>
</dbReference>
<evidence type="ECO:0000256" key="1">
    <source>
        <dbReference type="ARBA" id="ARBA00022723"/>
    </source>
</evidence>
<feature type="region of interest" description="Disordered" evidence="9">
    <location>
        <begin position="676"/>
        <end position="724"/>
    </location>
</feature>
<feature type="compositionally biased region" description="Polar residues" evidence="9">
    <location>
        <begin position="865"/>
        <end position="884"/>
    </location>
</feature>
<feature type="compositionally biased region" description="Low complexity" evidence="9">
    <location>
        <begin position="218"/>
        <end position="239"/>
    </location>
</feature>
<keyword evidence="1 7" id="KW-0479">Metal-binding</keyword>
<evidence type="ECO:0000256" key="6">
    <source>
        <dbReference type="PROSITE-ProRule" id="PRU00176"/>
    </source>
</evidence>
<dbReference type="STRING" id="64571.A0A1Y2H0C4"/>
<feature type="domain" description="RRM" evidence="10">
    <location>
        <begin position="791"/>
        <end position="862"/>
    </location>
</feature>
<dbReference type="EMBL" id="MCFF01000003">
    <property type="protein sequence ID" value="ORZ27998.1"/>
    <property type="molecule type" value="Genomic_DNA"/>
</dbReference>
<gene>
    <name evidence="12" type="ORF">BCR41DRAFT_418964</name>
</gene>
<dbReference type="CDD" id="cd12257">
    <property type="entry name" value="RRM1_RBM26_like"/>
    <property type="match status" value="1"/>
</dbReference>
<dbReference type="InterPro" id="IPR035979">
    <property type="entry name" value="RBD_domain_sf"/>
</dbReference>
<feature type="domain" description="RRM" evidence="10">
    <location>
        <begin position="463"/>
        <end position="535"/>
    </location>
</feature>
<feature type="region of interest" description="Disordered" evidence="9">
    <location>
        <begin position="749"/>
        <end position="783"/>
    </location>
</feature>
<dbReference type="Proteomes" id="UP000193648">
    <property type="component" value="Unassembled WGS sequence"/>
</dbReference>
<dbReference type="Pfam" id="PF00076">
    <property type="entry name" value="RRM_1"/>
    <property type="match status" value="1"/>
</dbReference>
<feature type="compositionally biased region" description="Polar residues" evidence="9">
    <location>
        <begin position="770"/>
        <end position="781"/>
    </location>
</feature>
<name>A0A1Y2H0C4_9FUNG</name>
<accession>A0A1Y2H0C4</accession>
<dbReference type="RefSeq" id="XP_021885701.1">
    <property type="nucleotide sequence ID" value="XM_022029696.1"/>
</dbReference>
<feature type="compositionally biased region" description="Gly residues" evidence="9">
    <location>
        <begin position="285"/>
        <end position="299"/>
    </location>
</feature>
<feature type="region of interest" description="Disordered" evidence="9">
    <location>
        <begin position="255"/>
        <end position="307"/>
    </location>
</feature>
<keyword evidence="2 7" id="KW-0863">Zinc-finger</keyword>
<evidence type="ECO:0000256" key="8">
    <source>
        <dbReference type="SAM" id="Coils"/>
    </source>
</evidence>
<feature type="coiled-coil region" evidence="8">
    <location>
        <begin position="600"/>
        <end position="627"/>
    </location>
</feature>
<dbReference type="SMART" id="SM00360">
    <property type="entry name" value="RRM"/>
    <property type="match status" value="2"/>
</dbReference>
<dbReference type="FunCoup" id="A0A1Y2H0C4">
    <property type="interactions" value="674"/>
</dbReference>
<dbReference type="SMART" id="SM00356">
    <property type="entry name" value="ZnF_C3H1"/>
    <property type="match status" value="1"/>
</dbReference>
<dbReference type="PANTHER" id="PTHR14398:SF0">
    <property type="entry name" value="ZINC FINGER PROTEIN SWM"/>
    <property type="match status" value="1"/>
</dbReference>
<dbReference type="SUPFAM" id="SSF90229">
    <property type="entry name" value="CCCH zinc finger"/>
    <property type="match status" value="1"/>
</dbReference>
<dbReference type="PROSITE" id="PS50102">
    <property type="entry name" value="RRM"/>
    <property type="match status" value="2"/>
</dbReference>
<evidence type="ECO:0000256" key="4">
    <source>
        <dbReference type="ARBA" id="ARBA00022884"/>
    </source>
</evidence>
<evidence type="ECO:0008006" key="14">
    <source>
        <dbReference type="Google" id="ProtNLM"/>
    </source>
</evidence>
<dbReference type="InterPro" id="IPR012677">
    <property type="entry name" value="Nucleotide-bd_a/b_plait_sf"/>
</dbReference>
<feature type="zinc finger region" description="C3H1-type" evidence="7">
    <location>
        <begin position="302"/>
        <end position="330"/>
    </location>
</feature>
<keyword evidence="8" id="KW-0175">Coiled coil</keyword>
<keyword evidence="4 6" id="KW-0694">RNA-binding</keyword>
<dbReference type="GO" id="GO:0005634">
    <property type="term" value="C:nucleus"/>
    <property type="evidence" value="ECO:0007669"/>
    <property type="project" value="TreeGrafter"/>
</dbReference>
<feature type="compositionally biased region" description="Low complexity" evidence="9">
    <location>
        <begin position="885"/>
        <end position="906"/>
    </location>
</feature>
<evidence type="ECO:0000313" key="13">
    <source>
        <dbReference type="Proteomes" id="UP000193648"/>
    </source>
</evidence>
<dbReference type="GO" id="GO:0003723">
    <property type="term" value="F:RNA binding"/>
    <property type="evidence" value="ECO:0007669"/>
    <property type="project" value="UniProtKB-UniRule"/>
</dbReference>
<keyword evidence="13" id="KW-1185">Reference proteome</keyword>
<feature type="compositionally biased region" description="Basic and acidic residues" evidence="9">
    <location>
        <begin position="198"/>
        <end position="209"/>
    </location>
</feature>
<comment type="function">
    <text evidence="5">May be involved in the turnover of nuclear polyadenylated (pA+) RNA.</text>
</comment>
<comment type="caution">
    <text evidence="12">The sequence shown here is derived from an EMBL/GenBank/DDBJ whole genome shotgun (WGS) entry which is preliminary data.</text>
</comment>
<evidence type="ECO:0000259" key="11">
    <source>
        <dbReference type="PROSITE" id="PS50103"/>
    </source>
</evidence>
<keyword evidence="3 7" id="KW-0862">Zinc</keyword>
<dbReference type="PROSITE" id="PS50103">
    <property type="entry name" value="ZF_C3H1"/>
    <property type="match status" value="1"/>
</dbReference>
<evidence type="ECO:0000313" key="12">
    <source>
        <dbReference type="EMBL" id="ORZ27998.1"/>
    </source>
</evidence>
<dbReference type="Gene3D" id="3.30.70.330">
    <property type="match status" value="2"/>
</dbReference>
<dbReference type="Pfam" id="PF01480">
    <property type="entry name" value="PWI"/>
    <property type="match status" value="1"/>
</dbReference>
<evidence type="ECO:0000256" key="5">
    <source>
        <dbReference type="ARBA" id="ARBA00043866"/>
    </source>
</evidence>
<dbReference type="GeneID" id="33571539"/>
<reference evidence="12 13" key="1">
    <citation type="submission" date="2016-07" db="EMBL/GenBank/DDBJ databases">
        <title>Pervasive Adenine N6-methylation of Active Genes in Fungi.</title>
        <authorList>
            <consortium name="DOE Joint Genome Institute"/>
            <person name="Mondo S.J."/>
            <person name="Dannebaum R.O."/>
            <person name="Kuo R.C."/>
            <person name="Labutti K."/>
            <person name="Haridas S."/>
            <person name="Kuo A."/>
            <person name="Salamov A."/>
            <person name="Ahrendt S.R."/>
            <person name="Lipzen A."/>
            <person name="Sullivan W."/>
            <person name="Andreopoulos W.B."/>
            <person name="Clum A."/>
            <person name="Lindquist E."/>
            <person name="Daum C."/>
            <person name="Ramamoorthy G.K."/>
            <person name="Gryganskyi A."/>
            <person name="Culley D."/>
            <person name="Magnuson J.K."/>
            <person name="James T.Y."/>
            <person name="O'Malley M.A."/>
            <person name="Stajich J.E."/>
            <person name="Spatafora J.W."/>
            <person name="Visel A."/>
            <person name="Grigoriev I.V."/>
        </authorList>
    </citation>
    <scope>NUCLEOTIDE SEQUENCE [LARGE SCALE GENOMIC DNA]</scope>
    <source>
        <strain evidence="12 13">NRRL 3116</strain>
    </source>
</reference>
<sequence>MHLDDAAHDDLKAHLTKELTLISDADPSMLADYIIALLKHDKNNAELQALCISQLEDFLTNETERFVTSLFQVLESKSYIRGTTALAEATSPSKGTTATSSALPGGAAIYDDEYIPTGPAADRDNYEIPSSRGPEKHHRGDSDVSDDEDRSFKHARRDDGRDSDRRRREYSPSRPSDDDRYSTRRGRSSDGGNPNGHSDYDRRGGDRSIRQHGLTTAGFNSRNNFNGMNNNNNQPGFNHNAERQQWNGQQYNRGNFDNGPRGNFDNGPRGTFQEQNQGPWRGGDNMRGGRGSAQGGPGFGQERRRQRCRDYDEKGYCMRGDMCPYDHGEDRIVVGDMPGGPFNILGMAPGIGPNNQMSVGGGHPPFFPDPLHNAPIPNPSDAYNPEVSSLSTDDLGLLRPALEPPQQGTQEGARYNQEASGRGNIRGRGSLRGMRGRGRSSGSHPYSTPGRFNGASNTATTKTSLVVEHIPDEFNTIDKVNEFFKRFGNLTNIQVDQPMHKALIQYSTREEASAAYNSPDVIFGNRFVKVYWQPDDLDSATFGRQPKPAGQVRPETNASASHTSHHGQHAASKAPPTSVLMTPERAAELAAERAAKAAKADENKKAMMEIQRQREALIQRQQEEQKVLLAKIIANKNMSEEDKNEILKGLKNVAIEVTKEPVDPLEKARAAAAAAEAQRQAELQKEAEKKERERLDRELEALNAKPTASTTTNSAASESSSDATETTAALKAKLAALQAQAAALGLENQGGYASRGRGGFLPRGRGRGAPSNTWTRGGSHNRTFRIDNRSTKLSVSNIEEASKEGLKEHFEAFGEIESFTLGADGTSATVQYKTRVEAEKAMQHGSQVPNATSPLKLGWISEPQTTPVATSTSTFKSPGFGTTSGANITPAATAPGGAVTTAAEAGYESEDDQDERSWKR</sequence>
<organism evidence="12 13">
    <name type="scientific">Lobosporangium transversale</name>
    <dbReference type="NCBI Taxonomy" id="64571"/>
    <lineage>
        <taxon>Eukaryota</taxon>
        <taxon>Fungi</taxon>
        <taxon>Fungi incertae sedis</taxon>
        <taxon>Mucoromycota</taxon>
        <taxon>Mortierellomycotina</taxon>
        <taxon>Mortierellomycetes</taxon>
        <taxon>Mortierellales</taxon>
        <taxon>Mortierellaceae</taxon>
        <taxon>Lobosporangium</taxon>
    </lineage>
</organism>